<proteinExistence type="predicted"/>
<reference evidence="1" key="1">
    <citation type="submission" date="2020-05" db="EMBL/GenBank/DDBJ databases">
        <authorList>
            <person name="Chiriac C."/>
            <person name="Salcher M."/>
            <person name="Ghai R."/>
            <person name="Kavagutti S V."/>
        </authorList>
    </citation>
    <scope>NUCLEOTIDE SEQUENCE</scope>
</reference>
<gene>
    <name evidence="1" type="ORF">UFOVP229_26</name>
</gene>
<organism evidence="1">
    <name type="scientific">uncultured Caudovirales phage</name>
    <dbReference type="NCBI Taxonomy" id="2100421"/>
    <lineage>
        <taxon>Viruses</taxon>
        <taxon>Duplodnaviria</taxon>
        <taxon>Heunggongvirae</taxon>
        <taxon>Uroviricota</taxon>
        <taxon>Caudoviricetes</taxon>
        <taxon>Peduoviridae</taxon>
        <taxon>Maltschvirus</taxon>
        <taxon>Maltschvirus maltsch</taxon>
    </lineage>
</organism>
<name>A0A6J7WMN3_9CAUD</name>
<protein>
    <submittedName>
        <fullName evidence="1">Uncharacterized protein</fullName>
    </submittedName>
</protein>
<accession>A0A6J7WMN3</accession>
<evidence type="ECO:0000313" key="1">
    <source>
        <dbReference type="EMBL" id="CAB5219080.1"/>
    </source>
</evidence>
<dbReference type="EMBL" id="LR798271">
    <property type="protein sequence ID" value="CAB5219080.1"/>
    <property type="molecule type" value="Genomic_DNA"/>
</dbReference>
<sequence>MIIPQALRKQAQFYASRGFHMIHAEPRAGSHFMVRFAEFKQGFILSIDCGDRRVLHNNIAAFRRLRRST</sequence>